<keyword evidence="3" id="KW-1185">Reference proteome</keyword>
<dbReference type="PANTHER" id="PTHR37844">
    <property type="entry name" value="SER/THR PROTEIN PHOSPHATASE SUPERFAMILY (AFU_ORTHOLOGUE AFUA_1G14840)"/>
    <property type="match status" value="1"/>
</dbReference>
<dbReference type="Pfam" id="PF00149">
    <property type="entry name" value="Metallophos"/>
    <property type="match status" value="1"/>
</dbReference>
<accession>A0A317DVE6</accession>
<dbReference type="InterPro" id="IPR029052">
    <property type="entry name" value="Metallo-depent_PP-like"/>
</dbReference>
<dbReference type="AlphaFoldDB" id="A0A317DVE6"/>
<dbReference type="Proteomes" id="UP000246077">
    <property type="component" value="Unassembled WGS sequence"/>
</dbReference>
<dbReference type="InterPro" id="IPR004843">
    <property type="entry name" value="Calcineurin-like_PHP"/>
</dbReference>
<dbReference type="PANTHER" id="PTHR37844:SF2">
    <property type="entry name" value="SER_THR PROTEIN PHOSPHATASE SUPERFAMILY (AFU_ORTHOLOGUE AFUA_1G14840)"/>
    <property type="match status" value="1"/>
</dbReference>
<dbReference type="Gene3D" id="3.60.21.10">
    <property type="match status" value="1"/>
</dbReference>
<gene>
    <name evidence="2" type="ORF">DKG75_20540</name>
</gene>
<reference evidence="3" key="1">
    <citation type="submission" date="2018-05" db="EMBL/GenBank/DDBJ databases">
        <title>Zavarzinia sp. HR-AS.</title>
        <authorList>
            <person name="Lee Y."/>
            <person name="Jeon C.O."/>
        </authorList>
    </citation>
    <scope>NUCLEOTIDE SEQUENCE [LARGE SCALE GENOMIC DNA]</scope>
    <source>
        <strain evidence="3">DSM 1231</strain>
    </source>
</reference>
<dbReference type="OrthoDB" id="356681at2"/>
<dbReference type="RefSeq" id="WP_109923061.1">
    <property type="nucleotide sequence ID" value="NZ_QGLF01000006.1"/>
</dbReference>
<organism evidence="2 3">
    <name type="scientific">Zavarzinia compransoris</name>
    <dbReference type="NCBI Taxonomy" id="1264899"/>
    <lineage>
        <taxon>Bacteria</taxon>
        <taxon>Pseudomonadati</taxon>
        <taxon>Pseudomonadota</taxon>
        <taxon>Alphaproteobacteria</taxon>
        <taxon>Rhodospirillales</taxon>
        <taxon>Zavarziniaceae</taxon>
        <taxon>Zavarzinia</taxon>
    </lineage>
</organism>
<comment type="caution">
    <text evidence="2">The sequence shown here is derived from an EMBL/GenBank/DDBJ whole genome shotgun (WGS) entry which is preliminary data.</text>
</comment>
<evidence type="ECO:0000313" key="2">
    <source>
        <dbReference type="EMBL" id="PWR18354.1"/>
    </source>
</evidence>
<name>A0A317DVE6_9PROT</name>
<dbReference type="EMBL" id="QGLF01000006">
    <property type="protein sequence ID" value="PWR18354.1"/>
    <property type="molecule type" value="Genomic_DNA"/>
</dbReference>
<dbReference type="SUPFAM" id="SSF56300">
    <property type="entry name" value="Metallo-dependent phosphatases"/>
    <property type="match status" value="1"/>
</dbReference>
<feature type="domain" description="Calcineurin-like phosphoesterase" evidence="1">
    <location>
        <begin position="3"/>
        <end position="222"/>
    </location>
</feature>
<evidence type="ECO:0000259" key="1">
    <source>
        <dbReference type="Pfam" id="PF00149"/>
    </source>
</evidence>
<evidence type="ECO:0000313" key="3">
    <source>
        <dbReference type="Proteomes" id="UP000246077"/>
    </source>
</evidence>
<proteinExistence type="predicted"/>
<sequence>MARFWVLSDLHIDASPFEAPAETPACDGVIIAGDTCSRLSERVLPWIAETFGGRGHPVIYVPGNHCYWNTNAAYENEKAATVADNLGITLLAAGETAIVAGARIVGATLWTDYKIAGDAQSSMRHSLDRMNDHRRIRFGAEYRKWLPTHASAIHAQHLQAIRTALAPPFDGPSIVVTHHAPAPQSLRQGKVTEFLDGAYASDLKEFIESTSPDLWIHGHVHVSRDYWIGKTRILANPRGYVVARTGLRGKSLPAEVENPAFEPALISEV</sequence>
<dbReference type="GO" id="GO:0016787">
    <property type="term" value="F:hydrolase activity"/>
    <property type="evidence" value="ECO:0007669"/>
    <property type="project" value="InterPro"/>
</dbReference>
<protein>
    <submittedName>
        <fullName evidence="2">Metallophosphoesterase</fullName>
    </submittedName>
</protein>